<evidence type="ECO:0000313" key="4">
    <source>
        <dbReference type="RefSeq" id="XP_033535649.1"/>
    </source>
</evidence>
<reference evidence="2 4" key="1">
    <citation type="submission" date="2020-01" db="EMBL/GenBank/DDBJ databases">
        <authorList>
            <consortium name="DOE Joint Genome Institute"/>
            <person name="Haridas S."/>
            <person name="Albert R."/>
            <person name="Binder M."/>
            <person name="Bloem J."/>
            <person name="Labutti K."/>
            <person name="Salamov A."/>
            <person name="Andreopoulos B."/>
            <person name="Baker S.E."/>
            <person name="Barry K."/>
            <person name="Bills G."/>
            <person name="Bluhm B.H."/>
            <person name="Cannon C."/>
            <person name="Castanera R."/>
            <person name="Culley D.E."/>
            <person name="Daum C."/>
            <person name="Ezra D."/>
            <person name="Gonzalez J.B."/>
            <person name="Henrissat B."/>
            <person name="Kuo A."/>
            <person name="Liang C."/>
            <person name="Lipzen A."/>
            <person name="Lutzoni F."/>
            <person name="Magnuson J."/>
            <person name="Mondo S."/>
            <person name="Nolan M."/>
            <person name="Ohm R."/>
            <person name="Pangilinan J."/>
            <person name="Park H.-J."/>
            <person name="Ramirez L."/>
            <person name="Alfaro M."/>
            <person name="Sun H."/>
            <person name="Tritt A."/>
            <person name="Yoshinaga Y."/>
            <person name="Zwiers L.-H."/>
            <person name="Turgeon B.G."/>
            <person name="Goodwin S.B."/>
            <person name="Spatafora J.W."/>
            <person name="Crous P.W."/>
            <person name="Grigoriev I.V."/>
        </authorList>
    </citation>
    <scope>NUCLEOTIDE SEQUENCE</scope>
    <source>
        <strain evidence="2 4">CBS 781.70</strain>
    </source>
</reference>
<sequence length="360" mass="39979">MSSSQSGFRERTGEFSHHSEYKPNDEYNNHSKSLIDGGIYFHVYEYPDERIPAKPNNWEEINQRLAQRRPSLSPFAFTDEAHGRFVRADAHAAKEKQVSESGIPIIEGEIEDARCRSGGIPFTNLDYLTDDAIVPGNPDIYYGARPEQLNRQVRDGLGGHIVPSTQHDLPILPNFMLEAKESGGSAAVAKRQASHGGAFGARGTQSLLSYGRDERNARGWAREHMDGVIHEANTRASGTQAVMKAVDVSFVSETSMVVSDRLYTICQMKNHLILVGDRSHQQNGGNSITEENRSRMWGLSGCPLLLPQKIPEHPCRCRKHQGPTSTESQSIVKNDRVNRKYVGLINGMGQPTVPTGNWCL</sequence>
<feature type="compositionally biased region" description="Basic and acidic residues" evidence="1">
    <location>
        <begin position="8"/>
        <end position="28"/>
    </location>
</feature>
<dbReference type="OrthoDB" id="5336565at2759"/>
<organism evidence="2">
    <name type="scientific">Eremomyces bilateralis CBS 781.70</name>
    <dbReference type="NCBI Taxonomy" id="1392243"/>
    <lineage>
        <taxon>Eukaryota</taxon>
        <taxon>Fungi</taxon>
        <taxon>Dikarya</taxon>
        <taxon>Ascomycota</taxon>
        <taxon>Pezizomycotina</taxon>
        <taxon>Dothideomycetes</taxon>
        <taxon>Dothideomycetes incertae sedis</taxon>
        <taxon>Eremomycetales</taxon>
        <taxon>Eremomycetaceae</taxon>
        <taxon>Eremomyces</taxon>
    </lineage>
</organism>
<reference evidence="4" key="2">
    <citation type="submission" date="2020-04" db="EMBL/GenBank/DDBJ databases">
        <authorList>
            <consortium name="NCBI Genome Project"/>
        </authorList>
    </citation>
    <scope>NUCLEOTIDE SEQUENCE</scope>
    <source>
        <strain evidence="4">CBS 781.70</strain>
    </source>
</reference>
<dbReference type="Proteomes" id="UP000504638">
    <property type="component" value="Unplaced"/>
</dbReference>
<keyword evidence="3" id="KW-1185">Reference proteome</keyword>
<dbReference type="GeneID" id="54423367"/>
<protein>
    <submittedName>
        <fullName evidence="2 4">Uncharacterized protein</fullName>
    </submittedName>
</protein>
<proteinExistence type="predicted"/>
<evidence type="ECO:0000313" key="2">
    <source>
        <dbReference type="EMBL" id="KAF1814018.1"/>
    </source>
</evidence>
<dbReference type="RefSeq" id="XP_033535649.1">
    <property type="nucleotide sequence ID" value="XM_033682797.1"/>
</dbReference>
<feature type="region of interest" description="Disordered" evidence="1">
    <location>
        <begin position="1"/>
        <end position="28"/>
    </location>
</feature>
<accession>A0A6G1G7I2</accession>
<name>A0A6G1G7I2_9PEZI</name>
<dbReference type="EMBL" id="ML975154">
    <property type="protein sequence ID" value="KAF1814018.1"/>
    <property type="molecule type" value="Genomic_DNA"/>
</dbReference>
<dbReference type="AlphaFoldDB" id="A0A6G1G7I2"/>
<evidence type="ECO:0000313" key="3">
    <source>
        <dbReference type="Proteomes" id="UP000504638"/>
    </source>
</evidence>
<gene>
    <name evidence="2 4" type="ORF">P152DRAFT_513342</name>
</gene>
<reference evidence="4" key="3">
    <citation type="submission" date="2025-04" db="UniProtKB">
        <authorList>
            <consortium name="RefSeq"/>
        </authorList>
    </citation>
    <scope>IDENTIFICATION</scope>
    <source>
        <strain evidence="4">CBS 781.70</strain>
    </source>
</reference>
<evidence type="ECO:0000256" key="1">
    <source>
        <dbReference type="SAM" id="MobiDB-lite"/>
    </source>
</evidence>